<dbReference type="GO" id="GO:0046983">
    <property type="term" value="F:protein dimerization activity"/>
    <property type="evidence" value="ECO:0007669"/>
    <property type="project" value="InterPro"/>
</dbReference>
<evidence type="ECO:0000256" key="5">
    <source>
        <dbReference type="ARBA" id="ARBA00023242"/>
    </source>
</evidence>
<evidence type="ECO:0000256" key="6">
    <source>
        <dbReference type="SAM" id="MobiDB-lite"/>
    </source>
</evidence>
<evidence type="ECO:0000313" key="9">
    <source>
        <dbReference type="Proteomes" id="UP000290288"/>
    </source>
</evidence>
<dbReference type="SUPFAM" id="SSF53098">
    <property type="entry name" value="Ribonuclease H-like"/>
    <property type="match status" value="1"/>
</dbReference>
<dbReference type="GO" id="GO:0008270">
    <property type="term" value="F:zinc ion binding"/>
    <property type="evidence" value="ECO:0007669"/>
    <property type="project" value="UniProtKB-KW"/>
</dbReference>
<keyword evidence="2" id="KW-0479">Metal-binding</keyword>
<dbReference type="Proteomes" id="UP000290288">
    <property type="component" value="Unassembled WGS sequence"/>
</dbReference>
<dbReference type="InterPro" id="IPR052035">
    <property type="entry name" value="ZnF_BED_domain_contain"/>
</dbReference>
<evidence type="ECO:0000256" key="4">
    <source>
        <dbReference type="ARBA" id="ARBA00022833"/>
    </source>
</evidence>
<dbReference type="PANTHER" id="PTHR46481">
    <property type="entry name" value="ZINC FINGER BED DOMAIN-CONTAINING PROTEIN 4"/>
    <property type="match status" value="1"/>
</dbReference>
<keyword evidence="5" id="KW-0539">Nucleus</keyword>
<protein>
    <recommendedName>
        <fullName evidence="7">HAT C-terminal dimerisation domain-containing protein</fullName>
    </recommendedName>
</protein>
<dbReference type="EMBL" id="SDEE01000223">
    <property type="protein sequence ID" value="RXW19062.1"/>
    <property type="molecule type" value="Genomic_DNA"/>
</dbReference>
<evidence type="ECO:0000256" key="1">
    <source>
        <dbReference type="ARBA" id="ARBA00004123"/>
    </source>
</evidence>
<proteinExistence type="predicted"/>
<dbReference type="Pfam" id="PF05699">
    <property type="entry name" value="Dimer_Tnp_hAT"/>
    <property type="match status" value="1"/>
</dbReference>
<feature type="domain" description="HAT C-terminal dimerisation" evidence="7">
    <location>
        <begin position="376"/>
        <end position="438"/>
    </location>
</feature>
<keyword evidence="9" id="KW-1185">Reference proteome</keyword>
<evidence type="ECO:0000313" key="8">
    <source>
        <dbReference type="EMBL" id="RXW19062.1"/>
    </source>
</evidence>
<dbReference type="PANTHER" id="PTHR46481:SF10">
    <property type="entry name" value="ZINC FINGER BED DOMAIN-CONTAINING PROTEIN 39"/>
    <property type="match status" value="1"/>
</dbReference>
<evidence type="ECO:0000256" key="2">
    <source>
        <dbReference type="ARBA" id="ARBA00022723"/>
    </source>
</evidence>
<sequence>MAPKKGGGRTVSSKTPTPAAGYRVLPFNGPAGSSGRAQNAASHQTDPCTPDNSDTEGASTAVPPVVLSPVKRRQRKKDDSVKALSDIDAWSHSDDEIIDASFAGLKSPAYAHFDITLERLTEDNGEPKELVFIFTCKTDPAGHSAHRRPRKKTSSGTGNLVAGMNACLKRQGLDLVVVSASTIPYSPENHRTLIALRCAANMRPYNSVQDPLYAAEVEMLRPGTKLPDPTTVSRDVQLLYQEISKCVCQYFKNLGNAIHLAVDGWTAPITASFLAAHAALLMVDKYEIFTWDSDIYYIAIVMCPDRKLQWFKNRNYDREALKTIKDMVVSHFEKYYYSAPDVSLLPPHSQQKKKGRFIRKFDEPETSGSFSKDHIQTYLKEPLVSPAVISDAGGYLKYWHAAVNNRPSLAKMGTDFCSTPASSVDAERAFSVGRRQVNFMQHNMSPNSFRSKVALGSWQHAPFFPKITEVSKIIAAQLAGETFEGLSDSDSD</sequence>
<dbReference type="InterPro" id="IPR008906">
    <property type="entry name" value="HATC_C_dom"/>
</dbReference>
<dbReference type="InterPro" id="IPR012337">
    <property type="entry name" value="RNaseH-like_sf"/>
</dbReference>
<name>A0A4Q2DIR2_9AGAR</name>
<evidence type="ECO:0000256" key="3">
    <source>
        <dbReference type="ARBA" id="ARBA00022771"/>
    </source>
</evidence>
<gene>
    <name evidence="8" type="ORF">EST38_g6782</name>
</gene>
<comment type="caution">
    <text evidence="8">The sequence shown here is derived from an EMBL/GenBank/DDBJ whole genome shotgun (WGS) entry which is preliminary data.</text>
</comment>
<comment type="subcellular location">
    <subcellularLocation>
        <location evidence="1">Nucleus</location>
    </subcellularLocation>
</comment>
<dbReference type="AlphaFoldDB" id="A0A4Q2DIR2"/>
<feature type="compositionally biased region" description="Polar residues" evidence="6">
    <location>
        <begin position="35"/>
        <end position="58"/>
    </location>
</feature>
<reference evidence="8 9" key="1">
    <citation type="submission" date="2019-01" db="EMBL/GenBank/DDBJ databases">
        <title>Draft genome sequence of Psathyrella aberdarensis IHI B618.</title>
        <authorList>
            <person name="Buettner E."/>
            <person name="Kellner H."/>
        </authorList>
    </citation>
    <scope>NUCLEOTIDE SEQUENCE [LARGE SCALE GENOMIC DNA]</scope>
    <source>
        <strain evidence="8 9">IHI B618</strain>
    </source>
</reference>
<feature type="region of interest" description="Disordered" evidence="6">
    <location>
        <begin position="1"/>
        <end position="80"/>
    </location>
</feature>
<organism evidence="8 9">
    <name type="scientific">Candolleomyces aberdarensis</name>
    <dbReference type="NCBI Taxonomy" id="2316362"/>
    <lineage>
        <taxon>Eukaryota</taxon>
        <taxon>Fungi</taxon>
        <taxon>Dikarya</taxon>
        <taxon>Basidiomycota</taxon>
        <taxon>Agaricomycotina</taxon>
        <taxon>Agaricomycetes</taxon>
        <taxon>Agaricomycetidae</taxon>
        <taxon>Agaricales</taxon>
        <taxon>Agaricineae</taxon>
        <taxon>Psathyrellaceae</taxon>
        <taxon>Candolleomyces</taxon>
    </lineage>
</organism>
<keyword evidence="4" id="KW-0862">Zinc</keyword>
<evidence type="ECO:0000259" key="7">
    <source>
        <dbReference type="Pfam" id="PF05699"/>
    </source>
</evidence>
<dbReference type="OrthoDB" id="3268424at2759"/>
<dbReference type="GO" id="GO:0005634">
    <property type="term" value="C:nucleus"/>
    <property type="evidence" value="ECO:0007669"/>
    <property type="project" value="UniProtKB-SubCell"/>
</dbReference>
<keyword evidence="3" id="KW-0863">Zinc-finger</keyword>
<accession>A0A4Q2DIR2</accession>